<evidence type="ECO:0000313" key="2">
    <source>
        <dbReference type="EMBL" id="MFC5583429.1"/>
    </source>
</evidence>
<feature type="region of interest" description="Disordered" evidence="1">
    <location>
        <begin position="47"/>
        <end position="70"/>
    </location>
</feature>
<dbReference type="EMBL" id="JBHSNG010000061">
    <property type="protein sequence ID" value="MFC5583429.1"/>
    <property type="molecule type" value="Genomic_DNA"/>
</dbReference>
<proteinExistence type="predicted"/>
<protein>
    <recommendedName>
        <fullName evidence="4">Hypervirulence associated protein TUDOR domain-containing protein</fullName>
    </recommendedName>
</protein>
<gene>
    <name evidence="2" type="ORF">ACFPPB_20155</name>
</gene>
<reference evidence="3" key="1">
    <citation type="journal article" date="2019" name="Int. J. Syst. Evol. Microbiol.">
        <title>The Global Catalogue of Microorganisms (GCM) 10K type strain sequencing project: providing services to taxonomists for standard genome sequencing and annotation.</title>
        <authorList>
            <consortium name="The Broad Institute Genomics Platform"/>
            <consortium name="The Broad Institute Genome Sequencing Center for Infectious Disease"/>
            <person name="Wu L."/>
            <person name="Ma J."/>
        </authorList>
    </citation>
    <scope>NUCLEOTIDE SEQUENCE [LARGE SCALE GENOMIC DNA]</scope>
    <source>
        <strain evidence="3">CGMCC 1.13587</strain>
    </source>
</reference>
<evidence type="ECO:0008006" key="4">
    <source>
        <dbReference type="Google" id="ProtNLM"/>
    </source>
</evidence>
<dbReference type="Proteomes" id="UP001596111">
    <property type="component" value="Unassembled WGS sequence"/>
</dbReference>
<evidence type="ECO:0000256" key="1">
    <source>
        <dbReference type="SAM" id="MobiDB-lite"/>
    </source>
</evidence>
<sequence length="70" mass="7657">MTKEKETFKTIPVGTKVSWHYRSAIGHGTVTGVHKMGTNADNTMYSVRQTDHHPGEPAVVHHSGSALSRT</sequence>
<organism evidence="2 3">
    <name type="scientific">Rhodanobacter terrae</name>
    <dbReference type="NCBI Taxonomy" id="418647"/>
    <lineage>
        <taxon>Bacteria</taxon>
        <taxon>Pseudomonadati</taxon>
        <taxon>Pseudomonadota</taxon>
        <taxon>Gammaproteobacteria</taxon>
        <taxon>Lysobacterales</taxon>
        <taxon>Rhodanobacteraceae</taxon>
        <taxon>Rhodanobacter</taxon>
    </lineage>
</organism>
<name>A0ABW0T258_9GAMM</name>
<dbReference type="RefSeq" id="WP_377330428.1">
    <property type="nucleotide sequence ID" value="NZ_JBHSNG010000061.1"/>
</dbReference>
<comment type="caution">
    <text evidence="2">The sequence shown here is derived from an EMBL/GenBank/DDBJ whole genome shotgun (WGS) entry which is preliminary data.</text>
</comment>
<evidence type="ECO:0000313" key="3">
    <source>
        <dbReference type="Proteomes" id="UP001596111"/>
    </source>
</evidence>
<accession>A0ABW0T258</accession>
<keyword evidence="3" id="KW-1185">Reference proteome</keyword>